<feature type="transmembrane region" description="Helical" evidence="7">
    <location>
        <begin position="153"/>
        <end position="175"/>
    </location>
</feature>
<evidence type="ECO:0000256" key="4">
    <source>
        <dbReference type="ARBA" id="ARBA00022692"/>
    </source>
</evidence>
<dbReference type="Pfam" id="PF00528">
    <property type="entry name" value="BPD_transp_1"/>
    <property type="match status" value="1"/>
</dbReference>
<comment type="similarity">
    <text evidence="7">Belongs to the binding-protein-dependent transport system permease family.</text>
</comment>
<feature type="domain" description="ABC transmembrane type-1" evidence="9">
    <location>
        <begin position="118"/>
        <end position="308"/>
    </location>
</feature>
<dbReference type="GO" id="GO:0055085">
    <property type="term" value="P:transmembrane transport"/>
    <property type="evidence" value="ECO:0007669"/>
    <property type="project" value="InterPro"/>
</dbReference>
<dbReference type="Proteomes" id="UP000334019">
    <property type="component" value="Chromosome"/>
</dbReference>
<dbReference type="SUPFAM" id="SSF161098">
    <property type="entry name" value="MetI-like"/>
    <property type="match status" value="1"/>
</dbReference>
<reference evidence="10 11" key="1">
    <citation type="submission" date="2019-11" db="EMBL/GenBank/DDBJ databases">
        <authorList>
            <person name="He Y."/>
        </authorList>
    </citation>
    <scope>NUCLEOTIDE SEQUENCE [LARGE SCALE GENOMIC DNA]</scope>
    <source>
        <strain evidence="10 11">SCSIO 58843</strain>
    </source>
</reference>
<keyword evidence="2 7" id="KW-0813">Transport</keyword>
<evidence type="ECO:0000256" key="6">
    <source>
        <dbReference type="ARBA" id="ARBA00023136"/>
    </source>
</evidence>
<keyword evidence="6 7" id="KW-0472">Membrane</keyword>
<evidence type="ECO:0000256" key="2">
    <source>
        <dbReference type="ARBA" id="ARBA00022448"/>
    </source>
</evidence>
<dbReference type="PANTHER" id="PTHR43386:SF1">
    <property type="entry name" value="D,D-DIPEPTIDE TRANSPORT SYSTEM PERMEASE PROTEIN DDPC-RELATED"/>
    <property type="match status" value="1"/>
</dbReference>
<evidence type="ECO:0000256" key="1">
    <source>
        <dbReference type="ARBA" id="ARBA00004651"/>
    </source>
</evidence>
<feature type="transmembrane region" description="Helical" evidence="7">
    <location>
        <begin position="285"/>
        <end position="308"/>
    </location>
</feature>
<feature type="transmembrane region" description="Helical" evidence="7">
    <location>
        <begin position="181"/>
        <end position="199"/>
    </location>
</feature>
<evidence type="ECO:0000256" key="5">
    <source>
        <dbReference type="ARBA" id="ARBA00022989"/>
    </source>
</evidence>
<evidence type="ECO:0000256" key="8">
    <source>
        <dbReference type="SAM" id="MobiDB-lite"/>
    </source>
</evidence>
<sequence>MASPEQPRRREGADLSEAAHLGAQPTETGTLVLDDIGADPFEEDVEHQQKGKFGILFYLSVVWLAIVVFCAIFAGLLPLPDPIETNMVNRHASPFTNGTLLGADSLGRDIFSRLVHGARVSVTISVAAVLTGTIIGGLLGLAAGYLRGKFEGIIMFGVNVLLAFPGLILLLTLVAFLGQNLPAVTAAVAFLSIPTYTRVSRATTLAVSQREFVLAAKAMGAKRWRILLREIAPNVMLPVTAFGLIALGTVIILEGSLAFLGLSVQPPTPTWGMMINEGRGEIRNGIYHLTVTPALVLFFTVFSLNYVGDSLRNRFDVREAQI</sequence>
<evidence type="ECO:0000256" key="7">
    <source>
        <dbReference type="RuleBase" id="RU363032"/>
    </source>
</evidence>
<keyword evidence="11" id="KW-1185">Reference proteome</keyword>
<dbReference type="Gene3D" id="1.10.3720.10">
    <property type="entry name" value="MetI-like"/>
    <property type="match status" value="1"/>
</dbReference>
<accession>A0A5Q2RH95</accession>
<feature type="transmembrane region" description="Helical" evidence="7">
    <location>
        <begin position="122"/>
        <end position="146"/>
    </location>
</feature>
<dbReference type="RefSeq" id="WP_153758017.1">
    <property type="nucleotide sequence ID" value="NZ_CP045851.1"/>
</dbReference>
<keyword evidence="4 7" id="KW-0812">Transmembrane</keyword>
<dbReference type="PANTHER" id="PTHR43386">
    <property type="entry name" value="OLIGOPEPTIDE TRANSPORT SYSTEM PERMEASE PROTEIN APPC"/>
    <property type="match status" value="1"/>
</dbReference>
<dbReference type="InterPro" id="IPR050366">
    <property type="entry name" value="BP-dependent_transpt_permease"/>
</dbReference>
<keyword evidence="3" id="KW-1003">Cell membrane</keyword>
<dbReference type="KEGG" id="atq:GH723_01610"/>
<evidence type="ECO:0000313" key="11">
    <source>
        <dbReference type="Proteomes" id="UP000334019"/>
    </source>
</evidence>
<keyword evidence="5 7" id="KW-1133">Transmembrane helix</keyword>
<dbReference type="InterPro" id="IPR000515">
    <property type="entry name" value="MetI-like"/>
</dbReference>
<organism evidence="10 11">
    <name type="scientific">Actinomarinicola tropica</name>
    <dbReference type="NCBI Taxonomy" id="2789776"/>
    <lineage>
        <taxon>Bacteria</taxon>
        <taxon>Bacillati</taxon>
        <taxon>Actinomycetota</taxon>
        <taxon>Acidimicrobiia</taxon>
        <taxon>Acidimicrobiales</taxon>
        <taxon>Iamiaceae</taxon>
        <taxon>Actinomarinicola</taxon>
    </lineage>
</organism>
<dbReference type="EMBL" id="CP045851">
    <property type="protein sequence ID" value="QGG93911.1"/>
    <property type="molecule type" value="Genomic_DNA"/>
</dbReference>
<evidence type="ECO:0000259" key="9">
    <source>
        <dbReference type="PROSITE" id="PS50928"/>
    </source>
</evidence>
<evidence type="ECO:0000313" key="10">
    <source>
        <dbReference type="EMBL" id="QGG93911.1"/>
    </source>
</evidence>
<name>A0A5Q2RH95_9ACTN</name>
<comment type="subcellular location">
    <subcellularLocation>
        <location evidence="1 7">Cell membrane</location>
        <topology evidence="1 7">Multi-pass membrane protein</topology>
    </subcellularLocation>
</comment>
<gene>
    <name evidence="10" type="ORF">GH723_01610</name>
</gene>
<feature type="transmembrane region" description="Helical" evidence="7">
    <location>
        <begin position="55"/>
        <end position="77"/>
    </location>
</feature>
<feature type="compositionally biased region" description="Basic and acidic residues" evidence="8">
    <location>
        <begin position="1"/>
        <end position="13"/>
    </location>
</feature>
<protein>
    <submittedName>
        <fullName evidence="10">ABC transporter permease subunit</fullName>
    </submittedName>
</protein>
<feature type="region of interest" description="Disordered" evidence="8">
    <location>
        <begin position="1"/>
        <end position="20"/>
    </location>
</feature>
<dbReference type="CDD" id="cd06261">
    <property type="entry name" value="TM_PBP2"/>
    <property type="match status" value="1"/>
</dbReference>
<proteinExistence type="inferred from homology"/>
<dbReference type="AlphaFoldDB" id="A0A5Q2RH95"/>
<dbReference type="GO" id="GO:0005886">
    <property type="term" value="C:plasma membrane"/>
    <property type="evidence" value="ECO:0007669"/>
    <property type="project" value="UniProtKB-SubCell"/>
</dbReference>
<feature type="transmembrane region" description="Helical" evidence="7">
    <location>
        <begin position="235"/>
        <end position="265"/>
    </location>
</feature>
<dbReference type="PROSITE" id="PS50928">
    <property type="entry name" value="ABC_TM1"/>
    <property type="match status" value="1"/>
</dbReference>
<dbReference type="InterPro" id="IPR035906">
    <property type="entry name" value="MetI-like_sf"/>
</dbReference>
<evidence type="ECO:0000256" key="3">
    <source>
        <dbReference type="ARBA" id="ARBA00022475"/>
    </source>
</evidence>